<organism evidence="1 2">
    <name type="scientific">Actinokineospora iranica</name>
    <dbReference type="NCBI Taxonomy" id="1271860"/>
    <lineage>
        <taxon>Bacteria</taxon>
        <taxon>Bacillati</taxon>
        <taxon>Actinomycetota</taxon>
        <taxon>Actinomycetes</taxon>
        <taxon>Pseudonocardiales</taxon>
        <taxon>Pseudonocardiaceae</taxon>
        <taxon>Actinokineospora</taxon>
    </lineage>
</organism>
<gene>
    <name evidence="1" type="ORF">SAMN05216174_10591</name>
</gene>
<sequence>MPDQFVDLNPTVTDEQRRRAARVVAAASVDARECAELLAMLGLTDAAAEERHAA</sequence>
<evidence type="ECO:0000313" key="1">
    <source>
        <dbReference type="EMBL" id="SDC87352.1"/>
    </source>
</evidence>
<reference evidence="2" key="1">
    <citation type="submission" date="2016-10" db="EMBL/GenBank/DDBJ databases">
        <authorList>
            <person name="Varghese N."/>
            <person name="Submissions S."/>
        </authorList>
    </citation>
    <scope>NUCLEOTIDE SEQUENCE [LARGE SCALE GENOMIC DNA]</scope>
    <source>
        <strain evidence="2">IBRC-M 10403</strain>
    </source>
</reference>
<dbReference type="Proteomes" id="UP000199501">
    <property type="component" value="Unassembled WGS sequence"/>
</dbReference>
<name>A0A1G6Q4F4_9PSEU</name>
<dbReference type="RefSeq" id="WP_175482792.1">
    <property type="nucleotide sequence ID" value="NZ_FMZZ01000005.1"/>
</dbReference>
<proteinExistence type="predicted"/>
<keyword evidence="2" id="KW-1185">Reference proteome</keyword>
<protein>
    <submittedName>
        <fullName evidence="1">Uncharacterized protein</fullName>
    </submittedName>
</protein>
<evidence type="ECO:0000313" key="2">
    <source>
        <dbReference type="Proteomes" id="UP000199501"/>
    </source>
</evidence>
<accession>A0A1G6Q4F4</accession>
<dbReference type="AlphaFoldDB" id="A0A1G6Q4F4"/>
<dbReference type="STRING" id="1271860.SAMN05216174_10591"/>
<dbReference type="EMBL" id="FMZZ01000005">
    <property type="protein sequence ID" value="SDC87352.1"/>
    <property type="molecule type" value="Genomic_DNA"/>
</dbReference>